<dbReference type="Proteomes" id="UP000266568">
    <property type="component" value="Unassembled WGS sequence"/>
</dbReference>
<evidence type="ECO:0000259" key="1">
    <source>
        <dbReference type="Pfam" id="PF05239"/>
    </source>
</evidence>
<dbReference type="Pfam" id="PF05239">
    <property type="entry name" value="PRC"/>
    <property type="match status" value="1"/>
</dbReference>
<evidence type="ECO:0000313" key="2">
    <source>
        <dbReference type="EMBL" id="RIA46242.1"/>
    </source>
</evidence>
<dbReference type="PANTHER" id="PTHR36505">
    <property type="entry name" value="BLR1072 PROTEIN"/>
    <property type="match status" value="1"/>
</dbReference>
<gene>
    <name evidence="2" type="ORF">DFR49_0775</name>
</gene>
<dbReference type="EMBL" id="QXDC01000002">
    <property type="protein sequence ID" value="RIA46242.1"/>
    <property type="molecule type" value="Genomic_DNA"/>
</dbReference>
<dbReference type="OrthoDB" id="7274881at2"/>
<dbReference type="RefSeq" id="WP_119034480.1">
    <property type="nucleotide sequence ID" value="NZ_QXDC01000002.1"/>
</dbReference>
<proteinExistence type="predicted"/>
<name>A0A397PAX5_9SPHN</name>
<comment type="caution">
    <text evidence="2">The sequence shown here is derived from an EMBL/GenBank/DDBJ whole genome shotgun (WGS) entry which is preliminary data.</text>
</comment>
<evidence type="ECO:0000313" key="3">
    <source>
        <dbReference type="Proteomes" id="UP000266568"/>
    </source>
</evidence>
<dbReference type="InterPro" id="IPR027275">
    <property type="entry name" value="PRC-brl_dom"/>
</dbReference>
<reference evidence="2 3" key="1">
    <citation type="submission" date="2018-08" db="EMBL/GenBank/DDBJ databases">
        <title>Genomic Encyclopedia of Type Strains, Phase IV (KMG-IV): sequencing the most valuable type-strain genomes for metagenomic binning, comparative biology and taxonomic classification.</title>
        <authorList>
            <person name="Goeker M."/>
        </authorList>
    </citation>
    <scope>NUCLEOTIDE SEQUENCE [LARGE SCALE GENOMIC DNA]</scope>
    <source>
        <strain evidence="2 3">DSM 25527</strain>
    </source>
</reference>
<protein>
    <submittedName>
        <fullName evidence="2">PRC-barrel domain protein</fullName>
    </submittedName>
</protein>
<organism evidence="2 3">
    <name type="scientific">Hephaestia caeni</name>
    <dbReference type="NCBI Taxonomy" id="645617"/>
    <lineage>
        <taxon>Bacteria</taxon>
        <taxon>Pseudomonadati</taxon>
        <taxon>Pseudomonadota</taxon>
        <taxon>Alphaproteobacteria</taxon>
        <taxon>Sphingomonadales</taxon>
        <taxon>Sphingomonadaceae</taxon>
        <taxon>Hephaestia</taxon>
    </lineage>
</organism>
<dbReference type="Gene3D" id="2.30.30.240">
    <property type="entry name" value="PRC-barrel domain"/>
    <property type="match status" value="1"/>
</dbReference>
<sequence length="125" mass="13992">MTDTDNAIATDETDRLIASNKVEGTTVYNDEGEKLGSIYNFMVDKVSGEVEYAVLQFGGLFGLGADYYPLPWDLLTYDTEQGGYVVDLDKETLEAAPRYSDEEPRYDRAYGEQVYGHYGLTYPGI</sequence>
<dbReference type="SUPFAM" id="SSF50346">
    <property type="entry name" value="PRC-barrel domain"/>
    <property type="match status" value="1"/>
</dbReference>
<feature type="domain" description="PRC-barrel" evidence="1">
    <location>
        <begin position="17"/>
        <end position="92"/>
    </location>
</feature>
<dbReference type="AlphaFoldDB" id="A0A397PAX5"/>
<dbReference type="InterPro" id="IPR011033">
    <property type="entry name" value="PRC_barrel-like_sf"/>
</dbReference>
<dbReference type="PANTHER" id="PTHR36505:SF1">
    <property type="entry name" value="BLR1072 PROTEIN"/>
    <property type="match status" value="1"/>
</dbReference>
<accession>A0A397PAX5</accession>
<keyword evidence="3" id="KW-1185">Reference proteome</keyword>